<comment type="caution">
    <text evidence="7">The sequence shown here is derived from an EMBL/GenBank/DDBJ whole genome shotgun (WGS) entry which is preliminary data.</text>
</comment>
<evidence type="ECO:0000256" key="1">
    <source>
        <dbReference type="ARBA" id="ARBA00010088"/>
    </source>
</evidence>
<dbReference type="InterPro" id="IPR000073">
    <property type="entry name" value="AB_hydrolase_1"/>
</dbReference>
<proteinExistence type="inferred from homology"/>
<dbReference type="Gene3D" id="3.40.50.1820">
    <property type="entry name" value="alpha/beta hydrolase"/>
    <property type="match status" value="1"/>
</dbReference>
<dbReference type="InterPro" id="IPR051601">
    <property type="entry name" value="Serine_prot/Carboxylest_S33"/>
</dbReference>
<feature type="signal peptide" evidence="4">
    <location>
        <begin position="1"/>
        <end position="24"/>
    </location>
</feature>
<feature type="domain" description="AB hydrolase-1" evidence="5">
    <location>
        <begin position="90"/>
        <end position="281"/>
    </location>
</feature>
<sequence length="511" mass="53702">MAGGPVVRSFVSVGLAVVAVLASAGVSLPTGSDPPDPLAEFVEQKPAWAACAQELECATVVAPLDYQDPAAGRISLSVSRKKASGVRRGVLVVNPGGPGGSGLGMPAFFANSALGRAYDLIGFDPRGVGGSTALTCRSVPEIATTDSRPPDSEFAKWAAEARAAEEACEQSGGGIRRFVNTANTARDVDVIRAVLGEQKINYLGFSYGTYLGAVYGSLFPQRLDRSVLDSAVHPERLWHGQLKSQAVATRHNVELWAAWVAQGNGAAKLGASPADVLATVEKVAARLAVAPVGGHDRTEFDAAVGVGARFRPLWTDLAAIVSDLDGGADPRRSVELSARMADSARAELRPGVYDAVTCEADWPRDLEGYYEEMRVFRDRYPYGFGVLRAAPTACTFRTFTPPEPMVALRRDGYPVGVVVQAEGDTQTQYESGPAMAARLGDNLITVLDEGKHGIYGTGNACVDAAVDRYLVDGVLPGSSHTCPGDPRPDAARASAGSVESFLDGIDHGVTR</sequence>
<dbReference type="SUPFAM" id="SSF53474">
    <property type="entry name" value="alpha/beta-Hydrolases"/>
    <property type="match status" value="1"/>
</dbReference>
<comment type="similarity">
    <text evidence="1">Belongs to the peptidase S33 family.</text>
</comment>
<evidence type="ECO:0000259" key="5">
    <source>
        <dbReference type="Pfam" id="PF00561"/>
    </source>
</evidence>
<dbReference type="GO" id="GO:0016787">
    <property type="term" value="F:hydrolase activity"/>
    <property type="evidence" value="ECO:0007669"/>
    <property type="project" value="UniProtKB-KW"/>
</dbReference>
<dbReference type="Proteomes" id="UP001141259">
    <property type="component" value="Unassembled WGS sequence"/>
</dbReference>
<evidence type="ECO:0000313" key="7">
    <source>
        <dbReference type="EMBL" id="MCS7476454.1"/>
    </source>
</evidence>
<feature type="domain" description="Peptidase S33 tripeptidyl aminopeptidase-like C-terminal" evidence="6">
    <location>
        <begin position="389"/>
        <end position="482"/>
    </location>
</feature>
<evidence type="ECO:0000313" key="8">
    <source>
        <dbReference type="Proteomes" id="UP001141259"/>
    </source>
</evidence>
<feature type="chain" id="PRO_5040775798" evidence="4">
    <location>
        <begin position="25"/>
        <end position="511"/>
    </location>
</feature>
<keyword evidence="3 7" id="KW-0378">Hydrolase</keyword>
<evidence type="ECO:0000256" key="4">
    <source>
        <dbReference type="SAM" id="SignalP"/>
    </source>
</evidence>
<dbReference type="InterPro" id="IPR013595">
    <property type="entry name" value="Pept_S33_TAP-like_C"/>
</dbReference>
<keyword evidence="8" id="KW-1185">Reference proteome</keyword>
<evidence type="ECO:0000259" key="6">
    <source>
        <dbReference type="Pfam" id="PF08386"/>
    </source>
</evidence>
<dbReference type="InterPro" id="IPR029058">
    <property type="entry name" value="AB_hydrolase_fold"/>
</dbReference>
<dbReference type="EMBL" id="JANYMP010000002">
    <property type="protein sequence ID" value="MCS7476454.1"/>
    <property type="molecule type" value="Genomic_DNA"/>
</dbReference>
<reference evidence="7" key="1">
    <citation type="submission" date="2022-08" db="EMBL/GenBank/DDBJ databases">
        <authorList>
            <person name="Tistechok S."/>
            <person name="Samborskyy M."/>
            <person name="Roman I."/>
        </authorList>
    </citation>
    <scope>NUCLEOTIDE SEQUENCE</scope>
    <source>
        <strain evidence="7">DSM 103496</strain>
    </source>
</reference>
<dbReference type="PANTHER" id="PTHR43248">
    <property type="entry name" value="2-SUCCINYL-6-HYDROXY-2,4-CYCLOHEXADIENE-1-CARBOXYLATE SYNTHASE"/>
    <property type="match status" value="1"/>
</dbReference>
<accession>A0A9X2VHZ3</accession>
<dbReference type="Pfam" id="PF08386">
    <property type="entry name" value="Abhydrolase_4"/>
    <property type="match status" value="1"/>
</dbReference>
<organism evidence="7 8">
    <name type="scientific">Umezawaea endophytica</name>
    <dbReference type="NCBI Taxonomy" id="1654476"/>
    <lineage>
        <taxon>Bacteria</taxon>
        <taxon>Bacillati</taxon>
        <taxon>Actinomycetota</taxon>
        <taxon>Actinomycetes</taxon>
        <taxon>Pseudonocardiales</taxon>
        <taxon>Pseudonocardiaceae</taxon>
        <taxon>Umezawaea</taxon>
    </lineage>
</organism>
<dbReference type="Pfam" id="PF00561">
    <property type="entry name" value="Abhydrolase_1"/>
    <property type="match status" value="1"/>
</dbReference>
<dbReference type="RefSeq" id="WP_259621952.1">
    <property type="nucleotide sequence ID" value="NZ_JANYMP010000002.1"/>
</dbReference>
<keyword evidence="2 4" id="KW-0732">Signal</keyword>
<evidence type="ECO:0000256" key="2">
    <source>
        <dbReference type="ARBA" id="ARBA00022729"/>
    </source>
</evidence>
<dbReference type="PANTHER" id="PTHR43248:SF29">
    <property type="entry name" value="TRIPEPTIDYL AMINOPEPTIDASE"/>
    <property type="match status" value="1"/>
</dbReference>
<evidence type="ECO:0000256" key="3">
    <source>
        <dbReference type="ARBA" id="ARBA00022801"/>
    </source>
</evidence>
<gene>
    <name evidence="7" type="ORF">NZH93_06290</name>
</gene>
<name>A0A9X2VHZ3_9PSEU</name>
<protein>
    <submittedName>
        <fullName evidence="7">Alpha/beta hydrolase</fullName>
    </submittedName>
</protein>
<dbReference type="AlphaFoldDB" id="A0A9X2VHZ3"/>